<keyword evidence="3" id="KW-1185">Reference proteome</keyword>
<protein>
    <submittedName>
        <fullName evidence="2">Uncharacterized protein</fullName>
    </submittedName>
</protein>
<feature type="region of interest" description="Disordered" evidence="1">
    <location>
        <begin position="33"/>
        <end position="53"/>
    </location>
</feature>
<dbReference type="Proteomes" id="UP000076577">
    <property type="component" value="Unassembled WGS sequence"/>
</dbReference>
<evidence type="ECO:0000313" key="3">
    <source>
        <dbReference type="Proteomes" id="UP000076577"/>
    </source>
</evidence>
<evidence type="ECO:0000313" key="2">
    <source>
        <dbReference type="EMBL" id="KZL16280.1"/>
    </source>
</evidence>
<organism evidence="2 3">
    <name type="scientific">Pseudovibrio axinellae</name>
    <dbReference type="NCBI Taxonomy" id="989403"/>
    <lineage>
        <taxon>Bacteria</taxon>
        <taxon>Pseudomonadati</taxon>
        <taxon>Pseudomonadota</taxon>
        <taxon>Alphaproteobacteria</taxon>
        <taxon>Hyphomicrobiales</taxon>
        <taxon>Stappiaceae</taxon>
        <taxon>Pseudovibrio</taxon>
    </lineage>
</organism>
<sequence>MTREWARVAPNTLMSAKRQLENGLMTEAHLGEGDVTQTFEPDCSGRSGGCLHP</sequence>
<dbReference type="PATRIC" id="fig|989403.3.peg.3730"/>
<gene>
    <name evidence="2" type="ORF">PsAD2_03463</name>
</gene>
<dbReference type="STRING" id="989403.SAMN05421798_12319"/>
<proteinExistence type="predicted"/>
<reference evidence="2 3" key="1">
    <citation type="journal article" date="2016" name="Front. Microbiol.">
        <title>Comparative Genomic Analysis Reveals a Diverse Repertoire of Genes Involved in Prokaryote-Eukaryote Interactions within the Pseudovibrio Genus.</title>
        <authorList>
            <person name="Romano S."/>
            <person name="Fernandez-Guerra A."/>
            <person name="Reen F.J."/>
            <person name="Glockner F.O."/>
            <person name="Crowley S.P."/>
            <person name="O'Sullivan O."/>
            <person name="Cotter P.D."/>
            <person name="Adams C."/>
            <person name="Dobson A.D."/>
            <person name="O'Gara F."/>
        </authorList>
    </citation>
    <scope>NUCLEOTIDE SEQUENCE [LARGE SCALE GENOMIC DNA]</scope>
    <source>
        <strain evidence="2 3">Ad2</strain>
    </source>
</reference>
<evidence type="ECO:0000256" key="1">
    <source>
        <dbReference type="SAM" id="MobiDB-lite"/>
    </source>
</evidence>
<name>A0A165WAB3_9HYPH</name>
<accession>A0A165WAB3</accession>
<dbReference type="EMBL" id="LMCB01000049">
    <property type="protein sequence ID" value="KZL16280.1"/>
    <property type="molecule type" value="Genomic_DNA"/>
</dbReference>
<dbReference type="AlphaFoldDB" id="A0A165WAB3"/>
<comment type="caution">
    <text evidence="2">The sequence shown here is derived from an EMBL/GenBank/DDBJ whole genome shotgun (WGS) entry which is preliminary data.</text>
</comment>